<dbReference type="InterPro" id="IPR007263">
    <property type="entry name" value="DCC1-like"/>
</dbReference>
<proteinExistence type="predicted"/>
<dbReference type="PANTHER" id="PTHR34290:SF2">
    <property type="entry name" value="OS04G0668800 PROTEIN"/>
    <property type="match status" value="1"/>
</dbReference>
<dbReference type="InterPro" id="IPR044691">
    <property type="entry name" value="DCC1_Trx"/>
</dbReference>
<protein>
    <recommendedName>
        <fullName evidence="3">Thiol-disulfide oxidoreductase DCC</fullName>
    </recommendedName>
</protein>
<evidence type="ECO:0000313" key="2">
    <source>
        <dbReference type="Proteomes" id="UP000250079"/>
    </source>
</evidence>
<dbReference type="KEGG" id="gai:IMCC3135_02920"/>
<dbReference type="Proteomes" id="UP000250079">
    <property type="component" value="Chromosome"/>
</dbReference>
<evidence type="ECO:0000313" key="1">
    <source>
        <dbReference type="EMBL" id="ASJ70697.1"/>
    </source>
</evidence>
<gene>
    <name evidence="1" type="ORF">IMCC3135_02920</name>
</gene>
<dbReference type="EMBL" id="CP018632">
    <property type="protein sequence ID" value="ASJ70697.1"/>
    <property type="molecule type" value="Genomic_DNA"/>
</dbReference>
<name>A0A2Z2NSY3_9GAMM</name>
<keyword evidence="2" id="KW-1185">Reference proteome</keyword>
<reference evidence="1 2" key="1">
    <citation type="submission" date="2016-12" db="EMBL/GenBank/DDBJ databases">
        <authorList>
            <person name="Song W.-J."/>
            <person name="Kurnit D.M."/>
        </authorList>
    </citation>
    <scope>NUCLEOTIDE SEQUENCE [LARGE SCALE GENOMIC DNA]</scope>
    <source>
        <strain evidence="1 2">IMCC3135</strain>
    </source>
</reference>
<dbReference type="GO" id="GO:0015035">
    <property type="term" value="F:protein-disulfide reductase activity"/>
    <property type="evidence" value="ECO:0007669"/>
    <property type="project" value="InterPro"/>
</dbReference>
<evidence type="ECO:0008006" key="3">
    <source>
        <dbReference type="Google" id="ProtNLM"/>
    </source>
</evidence>
<sequence length="140" mass="15934">MRKGCMRNTTLSAPLDYDTRCDLTVYYDGGCPLCRREIATYQSLSGAERLNWEDVAQADERVAPDLMRSDALARMHVRTADGKLVHGAHAFALMWQVLPKTRWLGRLAATRPALWVLEPAYRAFLKLRPLWRKQGSVVSD</sequence>
<dbReference type="PANTHER" id="PTHR34290">
    <property type="entry name" value="SI:CH73-390P7.2"/>
    <property type="match status" value="1"/>
</dbReference>
<dbReference type="Pfam" id="PF04134">
    <property type="entry name" value="DCC1-like"/>
    <property type="match status" value="1"/>
</dbReference>
<organism evidence="1 2">
    <name type="scientific">Granulosicoccus antarcticus IMCC3135</name>
    <dbReference type="NCBI Taxonomy" id="1192854"/>
    <lineage>
        <taxon>Bacteria</taxon>
        <taxon>Pseudomonadati</taxon>
        <taxon>Pseudomonadota</taxon>
        <taxon>Gammaproteobacteria</taxon>
        <taxon>Chromatiales</taxon>
        <taxon>Granulosicoccaceae</taxon>
        <taxon>Granulosicoccus</taxon>
    </lineage>
</organism>
<accession>A0A2Z2NSY3</accession>
<dbReference type="AlphaFoldDB" id="A0A2Z2NSY3"/>